<evidence type="ECO:0000256" key="10">
    <source>
        <dbReference type="ARBA" id="ARBA00093548"/>
    </source>
</evidence>
<dbReference type="InterPro" id="IPR010827">
    <property type="entry name" value="BamA/TamA_POTRA"/>
</dbReference>
<dbReference type="Proteomes" id="UP000297706">
    <property type="component" value="Unassembled WGS sequence"/>
</dbReference>
<dbReference type="InterPro" id="IPR039910">
    <property type="entry name" value="D15-like"/>
</dbReference>
<dbReference type="AlphaFoldDB" id="A0A4Y9VMZ6"/>
<comment type="subunit">
    <text evidence="10">Interacts with TamB to form the translocation and assembly module (TAM).</text>
</comment>
<accession>A0A4Y9VMZ6</accession>
<evidence type="ECO:0000256" key="2">
    <source>
        <dbReference type="ARBA" id="ARBA00010248"/>
    </source>
</evidence>
<dbReference type="Gene3D" id="2.40.160.50">
    <property type="entry name" value="membrane protein fhac: a member of the omp85/tpsb transporter family"/>
    <property type="match status" value="1"/>
</dbReference>
<dbReference type="Gene3D" id="3.10.20.310">
    <property type="entry name" value="membrane protein fhac"/>
    <property type="match status" value="2"/>
</dbReference>
<evidence type="ECO:0000256" key="8">
    <source>
        <dbReference type="ARBA" id="ARBA00023237"/>
    </source>
</evidence>
<feature type="domain" description="POTRA" evidence="11">
    <location>
        <begin position="197"/>
        <end position="275"/>
    </location>
</feature>
<proteinExistence type="inferred from homology"/>
<keyword evidence="13" id="KW-1185">Reference proteome</keyword>
<evidence type="ECO:0000256" key="4">
    <source>
        <dbReference type="ARBA" id="ARBA00022452"/>
    </source>
</evidence>
<dbReference type="PANTHER" id="PTHR12815:SF47">
    <property type="entry name" value="TRANSLOCATION AND ASSEMBLY MODULE SUBUNIT TAMA"/>
    <property type="match status" value="1"/>
</dbReference>
<dbReference type="PROSITE" id="PS51779">
    <property type="entry name" value="POTRA"/>
    <property type="match status" value="1"/>
</dbReference>
<dbReference type="Pfam" id="PF07244">
    <property type="entry name" value="POTRA"/>
    <property type="match status" value="1"/>
</dbReference>
<evidence type="ECO:0000313" key="13">
    <source>
        <dbReference type="Proteomes" id="UP000297706"/>
    </source>
</evidence>
<name>A0A4Y9VMZ6_9PROT</name>
<organism evidence="12 13">
    <name type="scientific">Methylotenera oryzisoli</name>
    <dbReference type="NCBI Taxonomy" id="2080758"/>
    <lineage>
        <taxon>Bacteria</taxon>
        <taxon>Pseudomonadati</taxon>
        <taxon>Pseudomonadota</taxon>
        <taxon>Betaproteobacteria</taxon>
        <taxon>Nitrosomonadales</taxon>
        <taxon>Methylophilaceae</taxon>
        <taxon>Methylotenera</taxon>
    </lineage>
</organism>
<keyword evidence="8" id="KW-0998">Cell outer membrane</keyword>
<sequence length="581" mass="63755">MTRSLIIYLVLLCWGVLAYADNASYQVEIEAPGPLKTLLENHLDIIKWRTNPRMSPNEWKRLSTEAPKQIKELLATEGYFSAQVSVKSTQNQLENLTVLSVNPGTPTLVGSVNIKFSGDITQAHRGLPNEQQLREEWPLPAGAQFQQAAWTAAKRGLLTKLLVNRYPNAIITDTKASIDIQQQTATLEITVDSGTTVHFGELQIEGLQRYPESIIHHLNPIKPNEVYSQSQLLTFQTRLQESGYFRTVEVTADNKAALGGQQPALAPIKIKVDENKSIKVSTGAGFSTNTGARTQLTVEHLNVFDRNWRMTSSLRLEQKLQSLSGTIRLPTTATGYRDSANIAATRTEIEGQTTTVTQAGVKRAWGSLKREQYVGANLLAEHVNLDSADSSDNYAATLGYGITLRRTDNNLNPTRGYLFNAQFNGAPLASLASGTFLQSYLKTQAYYPITKSTQLIARAELGMVHGKNSAPATFLFRAGGDQSVRGYGYQSLGVTEGDAIVGARYLATGSIEVIQWLTPEWGAAIFTDFGNAANSLKDLKPVYGYGLGARWKSPVGPIGADIAYGQETNDYRMHFNIGVIF</sequence>
<comment type="caution">
    <text evidence="12">The sequence shown here is derived from an EMBL/GenBank/DDBJ whole genome shotgun (WGS) entry which is preliminary data.</text>
</comment>
<dbReference type="InterPro" id="IPR035243">
    <property type="entry name" value="TamA_POTRA_Dom_1"/>
</dbReference>
<keyword evidence="5" id="KW-0812">Transmembrane</keyword>
<dbReference type="PANTHER" id="PTHR12815">
    <property type="entry name" value="SORTING AND ASSEMBLY MACHINERY SAMM50 PROTEIN FAMILY MEMBER"/>
    <property type="match status" value="1"/>
</dbReference>
<dbReference type="GO" id="GO:0009279">
    <property type="term" value="C:cell outer membrane"/>
    <property type="evidence" value="ECO:0007669"/>
    <property type="project" value="UniProtKB-SubCell"/>
</dbReference>
<dbReference type="EMBL" id="PQVH01000015">
    <property type="protein sequence ID" value="TFW69774.1"/>
    <property type="molecule type" value="Genomic_DNA"/>
</dbReference>
<evidence type="ECO:0000256" key="7">
    <source>
        <dbReference type="ARBA" id="ARBA00023136"/>
    </source>
</evidence>
<gene>
    <name evidence="12" type="ORF">C3Y98_12235</name>
</gene>
<keyword evidence="6" id="KW-0732">Signal</keyword>
<evidence type="ECO:0000256" key="5">
    <source>
        <dbReference type="ARBA" id="ARBA00022692"/>
    </source>
</evidence>
<protein>
    <recommendedName>
        <fullName evidence="3">Translocation and assembly module subunit TamA</fullName>
    </recommendedName>
    <alternativeName>
        <fullName evidence="9">Autotransporter assembly factor TamA</fullName>
    </alternativeName>
</protein>
<evidence type="ECO:0000256" key="1">
    <source>
        <dbReference type="ARBA" id="ARBA00004442"/>
    </source>
</evidence>
<keyword evidence="7" id="KW-0472">Membrane</keyword>
<evidence type="ECO:0000256" key="9">
    <source>
        <dbReference type="ARBA" id="ARBA00033063"/>
    </source>
</evidence>
<dbReference type="Pfam" id="PF17243">
    <property type="entry name" value="POTRA_TamA_1"/>
    <property type="match status" value="1"/>
</dbReference>
<evidence type="ECO:0000256" key="6">
    <source>
        <dbReference type="ARBA" id="ARBA00022729"/>
    </source>
</evidence>
<keyword evidence="4" id="KW-1134">Transmembrane beta strand</keyword>
<dbReference type="InterPro" id="IPR034746">
    <property type="entry name" value="POTRA"/>
</dbReference>
<dbReference type="InterPro" id="IPR000184">
    <property type="entry name" value="Bac_surfAg_D15"/>
</dbReference>
<evidence type="ECO:0000256" key="3">
    <source>
        <dbReference type="ARBA" id="ARBA00015419"/>
    </source>
</evidence>
<evidence type="ECO:0000259" key="11">
    <source>
        <dbReference type="PROSITE" id="PS51779"/>
    </source>
</evidence>
<dbReference type="OrthoDB" id="9769707at2"/>
<comment type="subcellular location">
    <subcellularLocation>
        <location evidence="1">Cell outer membrane</location>
    </subcellularLocation>
</comment>
<dbReference type="RefSeq" id="WP_135278889.1">
    <property type="nucleotide sequence ID" value="NZ_PQVH01000015.1"/>
</dbReference>
<reference evidence="12 13" key="1">
    <citation type="submission" date="2018-02" db="EMBL/GenBank/DDBJ databases">
        <title>A novel lanthanide dependent methylotroph, Methylotenera sp. La3113.</title>
        <authorList>
            <person name="Lv H."/>
            <person name="Tani A."/>
        </authorList>
    </citation>
    <scope>NUCLEOTIDE SEQUENCE [LARGE SCALE GENOMIC DNA]</scope>
    <source>
        <strain evidence="12 13">La3113</strain>
    </source>
</reference>
<evidence type="ECO:0000313" key="12">
    <source>
        <dbReference type="EMBL" id="TFW69774.1"/>
    </source>
</evidence>
<dbReference type="Pfam" id="PF01103">
    <property type="entry name" value="Omp85"/>
    <property type="match status" value="1"/>
</dbReference>
<comment type="similarity">
    <text evidence="2">Belongs to the TamA family.</text>
</comment>